<evidence type="ECO:0000313" key="1">
    <source>
        <dbReference type="EMBL" id="KAJ3736763.1"/>
    </source>
</evidence>
<dbReference type="EMBL" id="JANVFO010000004">
    <property type="protein sequence ID" value="KAJ3736763.1"/>
    <property type="molecule type" value="Genomic_DNA"/>
</dbReference>
<gene>
    <name evidence="1" type="ORF">DFJ43DRAFT_1149848</name>
</gene>
<protein>
    <submittedName>
        <fullName evidence="1">Uncharacterized protein</fullName>
    </submittedName>
</protein>
<sequence length="77" mass="8407">MSEGGGIESERRKDVILTLHIMFLGMRILKTDRLGKGKYHALMAHLYCEAVLGANVSDADLAGAAKLPDLDFDGMEE</sequence>
<organism evidence="1 2">
    <name type="scientific">Lentinula guzmanii</name>
    <dbReference type="NCBI Taxonomy" id="2804957"/>
    <lineage>
        <taxon>Eukaryota</taxon>
        <taxon>Fungi</taxon>
        <taxon>Dikarya</taxon>
        <taxon>Basidiomycota</taxon>
        <taxon>Agaricomycotina</taxon>
        <taxon>Agaricomycetes</taxon>
        <taxon>Agaricomycetidae</taxon>
        <taxon>Agaricales</taxon>
        <taxon>Marasmiineae</taxon>
        <taxon>Omphalotaceae</taxon>
        <taxon>Lentinula</taxon>
    </lineage>
</organism>
<dbReference type="Proteomes" id="UP001176059">
    <property type="component" value="Unassembled WGS sequence"/>
</dbReference>
<reference evidence="1" key="2">
    <citation type="journal article" date="2023" name="Proc. Natl. Acad. Sci. U.S.A.">
        <title>A global phylogenomic analysis of the shiitake genus Lentinula.</title>
        <authorList>
            <person name="Sierra-Patev S."/>
            <person name="Min B."/>
            <person name="Naranjo-Ortiz M."/>
            <person name="Looney B."/>
            <person name="Konkel Z."/>
            <person name="Slot J.C."/>
            <person name="Sakamoto Y."/>
            <person name="Steenwyk J.L."/>
            <person name="Rokas A."/>
            <person name="Carro J."/>
            <person name="Camarero S."/>
            <person name="Ferreira P."/>
            <person name="Molpeceres G."/>
            <person name="Ruiz-Duenas F.J."/>
            <person name="Serrano A."/>
            <person name="Henrissat B."/>
            <person name="Drula E."/>
            <person name="Hughes K.W."/>
            <person name="Mata J.L."/>
            <person name="Ishikawa N.K."/>
            <person name="Vargas-Isla R."/>
            <person name="Ushijima S."/>
            <person name="Smith C.A."/>
            <person name="Donoghue J."/>
            <person name="Ahrendt S."/>
            <person name="Andreopoulos W."/>
            <person name="He G."/>
            <person name="LaButti K."/>
            <person name="Lipzen A."/>
            <person name="Ng V."/>
            <person name="Riley R."/>
            <person name="Sandor L."/>
            <person name="Barry K."/>
            <person name="Martinez A.T."/>
            <person name="Xiao Y."/>
            <person name="Gibbons J.G."/>
            <person name="Terashima K."/>
            <person name="Grigoriev I.V."/>
            <person name="Hibbett D."/>
        </authorList>
    </citation>
    <scope>NUCLEOTIDE SEQUENCE</scope>
    <source>
        <strain evidence="1">ET3784</strain>
    </source>
</reference>
<proteinExistence type="predicted"/>
<dbReference type="AlphaFoldDB" id="A0AA38K153"/>
<comment type="caution">
    <text evidence="1">The sequence shown here is derived from an EMBL/GenBank/DDBJ whole genome shotgun (WGS) entry which is preliminary data.</text>
</comment>
<evidence type="ECO:0000313" key="2">
    <source>
        <dbReference type="Proteomes" id="UP001176059"/>
    </source>
</evidence>
<accession>A0AA38K153</accession>
<name>A0AA38K153_9AGAR</name>
<keyword evidence="2" id="KW-1185">Reference proteome</keyword>
<reference evidence="1" key="1">
    <citation type="submission" date="2022-08" db="EMBL/GenBank/DDBJ databases">
        <authorList>
            <consortium name="DOE Joint Genome Institute"/>
            <person name="Min B."/>
            <person name="Sierra-Patev S."/>
            <person name="Naranjo-Ortiz M."/>
            <person name="Looney B."/>
            <person name="Konkel Z."/>
            <person name="Slot J.C."/>
            <person name="Sakamoto Y."/>
            <person name="Steenwyk J.L."/>
            <person name="Rokas A."/>
            <person name="Carro J."/>
            <person name="Camarero S."/>
            <person name="Ferreira P."/>
            <person name="Molpeceres G."/>
            <person name="Ruiz-duenas F.J."/>
            <person name="Serrano A."/>
            <person name="Henrissat B."/>
            <person name="Drula E."/>
            <person name="Hughes K.W."/>
            <person name="Mata J.L."/>
            <person name="Ishikawa N.K."/>
            <person name="Vargas-Isla R."/>
            <person name="Ushijima S."/>
            <person name="Smith C.A."/>
            <person name="Ahrendt S."/>
            <person name="Andreopoulos W."/>
            <person name="He G."/>
            <person name="LaButti K."/>
            <person name="Lipzen A."/>
            <person name="Ng V."/>
            <person name="Riley R."/>
            <person name="Sandor L."/>
            <person name="Barry K."/>
            <person name="Martinez A.T."/>
            <person name="Xiao Y."/>
            <person name="Gibbons J.G."/>
            <person name="Terashima K."/>
            <person name="Hibbett D.S."/>
            <person name="Grigoriev I.V."/>
        </authorList>
    </citation>
    <scope>NUCLEOTIDE SEQUENCE</scope>
    <source>
        <strain evidence="1">ET3784</strain>
    </source>
</reference>